<accession>A0ABT3PT32</accession>
<keyword evidence="1" id="KW-0472">Membrane</keyword>
<dbReference type="Proteomes" id="UP001207918">
    <property type="component" value="Unassembled WGS sequence"/>
</dbReference>
<feature type="transmembrane region" description="Helical" evidence="1">
    <location>
        <begin position="149"/>
        <end position="170"/>
    </location>
</feature>
<feature type="transmembrane region" description="Helical" evidence="1">
    <location>
        <begin position="117"/>
        <end position="137"/>
    </location>
</feature>
<feature type="transmembrane region" description="Helical" evidence="1">
    <location>
        <begin position="66"/>
        <end position="85"/>
    </location>
</feature>
<name>A0ABT3PT32_9BACT</name>
<evidence type="ECO:0000313" key="3">
    <source>
        <dbReference type="Proteomes" id="UP001207918"/>
    </source>
</evidence>
<keyword evidence="1" id="KW-0812">Transmembrane</keyword>
<dbReference type="RefSeq" id="WP_265767813.1">
    <property type="nucleotide sequence ID" value="NZ_JAGGJA010000020.1"/>
</dbReference>
<evidence type="ECO:0000313" key="2">
    <source>
        <dbReference type="EMBL" id="MCW9708989.1"/>
    </source>
</evidence>
<keyword evidence="3" id="KW-1185">Reference proteome</keyword>
<comment type="caution">
    <text evidence="2">The sequence shown here is derived from an EMBL/GenBank/DDBJ whole genome shotgun (WGS) entry which is preliminary data.</text>
</comment>
<feature type="transmembrane region" description="Helical" evidence="1">
    <location>
        <begin position="202"/>
        <end position="220"/>
    </location>
</feature>
<sequence>MKHVYVIAKNTIRAFLANRIIYLLFFLMLVVSSFVGDDFADAMDGISSSEEYSVFLTQVRVLTTSLGLWTDFMTIGVIIFASGMVQKEKNARTIVGVLAKPVARWQLLVGKWCGLQLFFAAFFLTGFAMAGSFMIYWNLSVSPLFWMGGLQKLMLIFGYSTVAFVLGLFWSRIPSSGVAIALYIAGPFQHIFLYERMMESEYAVFQGLGAAIYYCSPALLKQSLIQDGILQNILHPEFTLFWNVIAENFLYSGVLLLLGVLLYQHRDLI</sequence>
<protein>
    <submittedName>
        <fullName evidence="2">ABC transporter permease</fullName>
    </submittedName>
</protein>
<dbReference type="EMBL" id="JAGGJA010000020">
    <property type="protein sequence ID" value="MCW9708989.1"/>
    <property type="molecule type" value="Genomic_DNA"/>
</dbReference>
<dbReference type="Pfam" id="PF12679">
    <property type="entry name" value="ABC2_membrane_2"/>
    <property type="match status" value="1"/>
</dbReference>
<reference evidence="2 3" key="1">
    <citation type="submission" date="2021-03" db="EMBL/GenBank/DDBJ databases">
        <title>Aliifodinibius sp. nov., a new bacterium isolated from saline soil.</title>
        <authorList>
            <person name="Galisteo C."/>
            <person name="De La Haba R."/>
            <person name="Sanchez-Porro C."/>
            <person name="Ventosa A."/>
        </authorList>
    </citation>
    <scope>NUCLEOTIDE SEQUENCE [LARGE SCALE GENOMIC DNA]</scope>
    <source>
        <strain evidence="2 3">1BSP15-2V2</strain>
    </source>
</reference>
<feature type="transmembrane region" description="Helical" evidence="1">
    <location>
        <begin position="12"/>
        <end position="35"/>
    </location>
</feature>
<evidence type="ECO:0000256" key="1">
    <source>
        <dbReference type="SAM" id="Phobius"/>
    </source>
</evidence>
<keyword evidence="1" id="KW-1133">Transmembrane helix</keyword>
<organism evidence="2 3">
    <name type="scientific">Fodinibius salsisoli</name>
    <dbReference type="NCBI Taxonomy" id="2820877"/>
    <lineage>
        <taxon>Bacteria</taxon>
        <taxon>Pseudomonadati</taxon>
        <taxon>Balneolota</taxon>
        <taxon>Balneolia</taxon>
        <taxon>Balneolales</taxon>
        <taxon>Balneolaceae</taxon>
        <taxon>Fodinibius</taxon>
    </lineage>
</organism>
<feature type="transmembrane region" description="Helical" evidence="1">
    <location>
        <begin position="240"/>
        <end position="263"/>
    </location>
</feature>
<proteinExistence type="predicted"/>
<gene>
    <name evidence="2" type="ORF">J6I44_19170</name>
</gene>